<feature type="compositionally biased region" description="Basic and acidic residues" evidence="2">
    <location>
        <begin position="1355"/>
        <end position="1372"/>
    </location>
</feature>
<feature type="compositionally biased region" description="Low complexity" evidence="2">
    <location>
        <begin position="1972"/>
        <end position="1988"/>
    </location>
</feature>
<dbReference type="PROSITE" id="PS00972">
    <property type="entry name" value="USP_1"/>
    <property type="match status" value="1"/>
</dbReference>
<feature type="compositionally biased region" description="Basic and acidic residues" evidence="2">
    <location>
        <begin position="2273"/>
        <end position="2282"/>
    </location>
</feature>
<comment type="caution">
    <text evidence="4">The sequence shown here is derived from an EMBL/GenBank/DDBJ whole genome shotgun (WGS) entry which is preliminary data.</text>
</comment>
<dbReference type="InterPro" id="IPR050185">
    <property type="entry name" value="Ub_carboxyl-term_hydrolase"/>
</dbReference>
<evidence type="ECO:0000313" key="4">
    <source>
        <dbReference type="EMBL" id="KFH13657.1"/>
    </source>
</evidence>
<dbReference type="OrthoDB" id="292964at2759"/>
<accession>A0A086QM25</accession>
<feature type="compositionally biased region" description="Acidic residues" evidence="2">
    <location>
        <begin position="2346"/>
        <end position="2364"/>
    </location>
</feature>
<feature type="domain" description="USP" evidence="3">
    <location>
        <begin position="47"/>
        <end position="509"/>
    </location>
</feature>
<feature type="compositionally biased region" description="Basic and acidic residues" evidence="2">
    <location>
        <begin position="2016"/>
        <end position="2041"/>
    </location>
</feature>
<dbReference type="Gene3D" id="3.90.70.10">
    <property type="entry name" value="Cysteine proteinases"/>
    <property type="match status" value="1"/>
</dbReference>
<dbReference type="SUPFAM" id="SSF54001">
    <property type="entry name" value="Cysteine proteinases"/>
    <property type="match status" value="1"/>
</dbReference>
<feature type="compositionally biased region" description="Low complexity" evidence="2">
    <location>
        <begin position="18"/>
        <end position="40"/>
    </location>
</feature>
<feature type="region of interest" description="Disordered" evidence="2">
    <location>
        <begin position="1458"/>
        <end position="1483"/>
    </location>
</feature>
<feature type="compositionally biased region" description="Basic and acidic residues" evidence="2">
    <location>
        <begin position="872"/>
        <end position="882"/>
    </location>
</feature>
<reference evidence="4 5" key="2">
    <citation type="journal article" date="2015" name="Eukaryot. Cell">
        <title>Genetic mapping reveals that sinefungin resistance in Toxoplasma gondii is controlled by a putative amino acid transporter locus that can be used as a negative selectable marker.</title>
        <authorList>
            <person name="Behnke M.S."/>
            <person name="Khan A."/>
            <person name="Sibley L.D."/>
        </authorList>
    </citation>
    <scope>NUCLEOTIDE SEQUENCE [LARGE SCALE GENOMIC DNA]</scope>
    <source>
        <strain evidence="4 5">VAND</strain>
    </source>
</reference>
<feature type="compositionally biased region" description="Basic and acidic residues" evidence="2">
    <location>
        <begin position="2077"/>
        <end position="2145"/>
    </location>
</feature>
<keyword evidence="1" id="KW-0175">Coiled coil</keyword>
<name>A0A086QM25_TOXGO</name>
<dbReference type="EMBL" id="AEYJ02000008">
    <property type="protein sequence ID" value="KFH13657.1"/>
    <property type="molecule type" value="Genomic_DNA"/>
</dbReference>
<dbReference type="InterPro" id="IPR001394">
    <property type="entry name" value="Peptidase_C19_UCH"/>
</dbReference>
<feature type="compositionally biased region" description="Basic and acidic residues" evidence="2">
    <location>
        <begin position="1544"/>
        <end position="1565"/>
    </location>
</feature>
<feature type="compositionally biased region" description="Pro residues" evidence="2">
    <location>
        <begin position="1468"/>
        <end position="1477"/>
    </location>
</feature>
<feature type="compositionally biased region" description="Low complexity" evidence="2">
    <location>
        <begin position="2236"/>
        <end position="2252"/>
    </location>
</feature>
<feature type="compositionally biased region" description="Polar residues" evidence="2">
    <location>
        <begin position="163"/>
        <end position="178"/>
    </location>
</feature>
<feature type="compositionally biased region" description="Basic and acidic residues" evidence="2">
    <location>
        <begin position="1803"/>
        <end position="1814"/>
    </location>
</feature>
<feature type="region of interest" description="Disordered" evidence="2">
    <location>
        <begin position="516"/>
        <end position="687"/>
    </location>
</feature>
<feature type="region of interest" description="Disordered" evidence="2">
    <location>
        <begin position="1779"/>
        <end position="1814"/>
    </location>
</feature>
<dbReference type="VEuPathDB" id="ToxoDB:TGVAND_223450"/>
<feature type="region of interest" description="Disordered" evidence="2">
    <location>
        <begin position="953"/>
        <end position="1088"/>
    </location>
</feature>
<protein>
    <submittedName>
        <fullName evidence="4">Ubiquitin carboxyl-terminal hydrolase</fullName>
    </submittedName>
</protein>
<dbReference type="PROSITE" id="PS50235">
    <property type="entry name" value="USP_3"/>
    <property type="match status" value="1"/>
</dbReference>
<feature type="region of interest" description="Disordered" evidence="2">
    <location>
        <begin position="862"/>
        <end position="911"/>
    </location>
</feature>
<feature type="region of interest" description="Disordered" evidence="2">
    <location>
        <begin position="1533"/>
        <end position="1579"/>
    </location>
</feature>
<feature type="region of interest" description="Disordered" evidence="2">
    <location>
        <begin position="1951"/>
        <end position="2155"/>
    </location>
</feature>
<dbReference type="InterPro" id="IPR038765">
    <property type="entry name" value="Papain-like_cys_pep_sf"/>
</dbReference>
<feature type="region of interest" description="Disordered" evidence="2">
    <location>
        <begin position="2217"/>
        <end position="2412"/>
    </location>
</feature>
<dbReference type="CDD" id="cd02257">
    <property type="entry name" value="Peptidase_C19"/>
    <property type="match status" value="1"/>
</dbReference>
<feature type="region of interest" description="Disordered" evidence="2">
    <location>
        <begin position="1"/>
        <end position="43"/>
    </location>
</feature>
<feature type="compositionally biased region" description="Basic and acidic residues" evidence="2">
    <location>
        <begin position="612"/>
        <end position="679"/>
    </location>
</feature>
<evidence type="ECO:0000259" key="3">
    <source>
        <dbReference type="PROSITE" id="PS50235"/>
    </source>
</evidence>
<sequence length="2412" mass="260936">MFSTTTRDRARPFHKPSRLSTLLPSRSSSASPPRGSLSKSPPSRAIVGLRNFGNTCYCNAPLQVLFSCQQFCHHFLSLVHARKQAHPSSPYRGRLLEAWVALLHHIYTPALSSGDAFGDRSQETGDTFADSSSDAGDRLGERLQSSRARQASRKETIRHDNSSLHSRPQGLSLSTGSRDCTDGRQCPGRLLGGDGPVSAPVEAGASQSCLKLLELMRRQHAQFAEFQQCDAHEFLRTFLDGLSAECNEAGWEQSAGVPGRAAGRGCPRLEPHAGGETLEDVRGEDPARTSERFWAANLARERSVVTDLFAGQLATIIECDRCRQRRHRFDSFLDLSLEFPANDLRGVAPSDAPPPGAGGVLLQDMLQHAFGGETSDRQAVDCPFCGVRCTAHIRRCLWRLPPEYLVLHIKRFSWDPRLEDMRRIDTRLKVTQDLDMSPYCRFSEHASVKNAVFRLEGVVSQLGTAYSGHYTALAMTGGGRWTYFSDDYVSACEFSPDPRGVYLLVFRRASSLLSGSDSTAVRRSSPPVQGFSRPHDTGKGGCASRLVHARTAQNHPGRGATGRDTRGDSCGDTSGPHRRRRSSSSLETALGVPVAEAASSKTRSPPLNAEIVRGRRWTEASERSAPEEPKDRPDGRRRETEQRELEGRKRRERRQRSEGTAEDKKGAERRELERERNEGGEPGGRLCRVSLSRSRVFQRRSEQASEAEVTFSPHSSESEERRRLPGGLRDRLTLRWRREAAAEPEKRELPRAKLETCPTFETEVGQRLAIMSRRLSESCAGRHFASEEETRSCNSEETCASEEARDRQATKGFSAASRFRSACARESHTLTVSEHAASPLLCLETETPDTGAETPHSAVAAELAASRRPRARGRDLPSRSSDEDAASASTETSSSALSSPSSSPFSSRHWLSSRGASDKFASSLLFRRKRGVPASLATLANETSCDFRASLLPAQPRPVSSPDGPVSEGAASGPVGRADSSRTQAASGRPDTPRRRFGLYSGRRWRAVRAPAESPSRCRGQETPGSNPSTCGSESDEEATSSSLWSRESRKQQGPTLEGGQPLRESRGLRSRKKECSPSFSRGIQDLVNRPTLLTGMSRIARRRNSSRRSGRADCREQCGDTASFERDAATGLGDAPGSSSAGASSLALCLSSVSSSRPSTRPHNAETATAGAVCGGSRTGPKRSLSSLLRGRPRVHASSTCSSSGSSPSSLKPGTSGTGDRGERSERKRGERGDRKRGERGERKRGERGERKRGDSSPGTGASPEGQQVGGDASRKSRSRGPLAALRSAAAVASGAFARVKTKEEEERGRDDATRKQKSKERNQATSGGWTGVVSLGDKRVRGDAFGLGLGAGEKTERENEERGPERRETPVEGATDTGVEMPSTNDGKADPPREPSSFSLFASEGCGGVLSVQASIGAQLATPATAETHFVDAAAPPPPPSEKSAVPARIVRTAPPVSTQASLPISVPPSPPPPLLEVKSFPRRSSAASIASIGPPSACAPGTCDLRTPAGVVAPAVSAVSLQPAAFSLSRDTRSIEGQAWSRKETRREKRELCDRQQRRDSAEEGPQCRLSSVSLRSAQATSPVSPICSMPRRVSATNTSASTDGRVSASSISQDAPCGDCYAFCPAISLSDTQAASFAPPPFVSCPSHRRAPSPRGSPFSASSLDFGRAFSTELLSRHGDAARGRAVGVSQLAVFAGRAAGETQDTPQREDIEREERQSDRTHTRERRQEKREVVLNAVDHRHGETSRSLHSTQARALWRSTPHSCDPSLAFVEKRGASTASPTDSSRSEPIASASGFGRDRRQPEDGETRDAALAGLVQARVDFGSEGEDTFVDREEARPQAVFSCSPLHQRSGCGAFVSLLALAADEAELRAEELRLEERLKALQVLGCPADFIAAGDGDRETEEDRSPNAADGLGSAFSADLGRGRSCGSACFSSANVREVEENEEASLGAVESSAAPPATEVFPRPAASGGSPPSRLAGGLEERRRRRTSGKKEEEQPTDQTPGETPAKARERRFEERRADEGDAKKRERSAERQATARHPSVHRRNRGKLQSPRELGAALPVLEEDTEKERKETEQPLRWGEHEGEDRLGRETRTENEGENREEEPRKEEPWKEEPWKEEPRKEETQKEDTERDKGAVGSCGGTAPCLLFEISDSGSLASWSGSRCEASKKETGELGAQRPSSGSAKEGKSEASEKRFLCVSKRCQETSAPPVGTCPTHESIQVADSVSSSEPRMSSSLSSSSTCLNVASEERVHRIALAGQKRGKETKRSALDSHQTPLLASPFPGTRRLAGVRGKEADREARRGGERTGADRRHEQPTNERGESAFFRDARVDDTPETEGDAGDDEKAEDERGEEAGTSESSTPVAAMQRRKGESNNLHVAADTPGRRAHPTAFRNRLFVT</sequence>
<feature type="compositionally biased region" description="Polar residues" evidence="2">
    <location>
        <begin position="1023"/>
        <end position="1033"/>
    </location>
</feature>
<feature type="region of interest" description="Disordered" evidence="2">
    <location>
        <begin position="114"/>
        <end position="193"/>
    </location>
</feature>
<feature type="region of interest" description="Disordered" evidence="2">
    <location>
        <begin position="786"/>
        <end position="808"/>
    </location>
</feature>
<feature type="compositionally biased region" description="Low complexity" evidence="2">
    <location>
        <begin position="886"/>
        <end position="911"/>
    </location>
</feature>
<evidence type="ECO:0000256" key="2">
    <source>
        <dbReference type="SAM" id="MobiDB-lite"/>
    </source>
</evidence>
<feature type="region of interest" description="Disordered" evidence="2">
    <location>
        <begin position="1702"/>
        <end position="1765"/>
    </location>
</feature>
<feature type="compositionally biased region" description="Low complexity" evidence="2">
    <location>
        <begin position="1199"/>
        <end position="1216"/>
    </location>
</feature>
<feature type="compositionally biased region" description="Low complexity" evidence="2">
    <location>
        <begin position="1132"/>
        <end position="1157"/>
    </location>
</feature>
<feature type="region of interest" description="Disordered" evidence="2">
    <location>
        <begin position="699"/>
        <end position="729"/>
    </location>
</feature>
<feature type="compositionally biased region" description="Basic and acidic residues" evidence="2">
    <location>
        <begin position="1711"/>
        <end position="1752"/>
    </location>
</feature>
<feature type="compositionally biased region" description="Basic and acidic residues" evidence="2">
    <location>
        <begin position="2304"/>
        <end position="2345"/>
    </location>
</feature>
<dbReference type="PANTHER" id="PTHR21646:SF23">
    <property type="entry name" value="UBIQUITIN CARBOXYL-TERMINAL HYDROLASE USP2"/>
    <property type="match status" value="1"/>
</dbReference>
<feature type="region of interest" description="Disordered" evidence="2">
    <location>
        <begin position="1126"/>
        <end position="1404"/>
    </location>
</feature>
<dbReference type="GO" id="GO:0004843">
    <property type="term" value="F:cysteine-type deubiquitinase activity"/>
    <property type="evidence" value="ECO:0007669"/>
    <property type="project" value="InterPro"/>
</dbReference>
<dbReference type="InterPro" id="IPR018200">
    <property type="entry name" value="USP_CS"/>
</dbReference>
<dbReference type="Proteomes" id="UP000028840">
    <property type="component" value="Unassembled WGS sequence"/>
</dbReference>
<feature type="compositionally biased region" description="Basic and acidic residues" evidence="2">
    <location>
        <begin position="152"/>
        <end position="162"/>
    </location>
</feature>
<keyword evidence="4" id="KW-0378">Hydrolase</keyword>
<reference evidence="4 5" key="1">
    <citation type="submission" date="2014-08" db="EMBL/GenBank/DDBJ databases">
        <authorList>
            <person name="Sibley D."/>
            <person name="Venepally P."/>
            <person name="Karamycheva S."/>
            <person name="Hadjithomas M."/>
            <person name="Khan A."/>
            <person name="Brunk B."/>
            <person name="Roos D."/>
            <person name="Caler E."/>
            <person name="Lorenzi H."/>
        </authorList>
    </citation>
    <scope>NUCLEOTIDE SEQUENCE [LARGE SCALE GENOMIC DNA]</scope>
    <source>
        <strain evidence="4 5">VAND</strain>
    </source>
</reference>
<dbReference type="Pfam" id="PF00443">
    <property type="entry name" value="UCH"/>
    <property type="match status" value="1"/>
</dbReference>
<feature type="compositionally biased region" description="Basic and acidic residues" evidence="2">
    <location>
        <begin position="716"/>
        <end position="729"/>
    </location>
</feature>
<feature type="compositionally biased region" description="Low complexity" evidence="2">
    <location>
        <begin position="1281"/>
        <end position="1300"/>
    </location>
</feature>
<feature type="coiled-coil region" evidence="1">
    <location>
        <begin position="1864"/>
        <end position="1893"/>
    </location>
</feature>
<evidence type="ECO:0000313" key="5">
    <source>
        <dbReference type="Proteomes" id="UP000028840"/>
    </source>
</evidence>
<dbReference type="PANTHER" id="PTHR21646">
    <property type="entry name" value="UBIQUITIN CARBOXYL-TERMINAL HYDROLASE"/>
    <property type="match status" value="1"/>
</dbReference>
<evidence type="ECO:0000256" key="1">
    <source>
        <dbReference type="SAM" id="Coils"/>
    </source>
</evidence>
<feature type="compositionally biased region" description="Basic and acidic residues" evidence="2">
    <location>
        <begin position="1302"/>
        <end position="1324"/>
    </location>
</feature>
<proteinExistence type="predicted"/>
<dbReference type="GO" id="GO:0016579">
    <property type="term" value="P:protein deubiquitination"/>
    <property type="evidence" value="ECO:0007669"/>
    <property type="project" value="InterPro"/>
</dbReference>
<feature type="region of interest" description="Disordered" evidence="2">
    <location>
        <begin position="2167"/>
        <end position="2203"/>
    </location>
</feature>
<feature type="compositionally biased region" description="Basic and acidic residues" evidence="2">
    <location>
        <begin position="1"/>
        <end position="11"/>
    </location>
</feature>
<dbReference type="InterPro" id="IPR028889">
    <property type="entry name" value="USP"/>
</dbReference>
<feature type="compositionally biased region" description="Basic and acidic residues" evidence="2">
    <location>
        <begin position="1221"/>
        <end position="1256"/>
    </location>
</feature>
<organism evidence="4 5">
    <name type="scientific">Toxoplasma gondii VAND</name>
    <dbReference type="NCBI Taxonomy" id="933077"/>
    <lineage>
        <taxon>Eukaryota</taxon>
        <taxon>Sar</taxon>
        <taxon>Alveolata</taxon>
        <taxon>Apicomplexa</taxon>
        <taxon>Conoidasida</taxon>
        <taxon>Coccidia</taxon>
        <taxon>Eucoccidiorida</taxon>
        <taxon>Eimeriorina</taxon>
        <taxon>Sarcocystidae</taxon>
        <taxon>Toxoplasma</taxon>
    </lineage>
</organism>
<gene>
    <name evidence="4" type="ORF">TGVAND_223450</name>
</gene>